<dbReference type="CDD" id="cd18797">
    <property type="entry name" value="SF2_C_Hrq"/>
    <property type="match status" value="1"/>
</dbReference>
<dbReference type="PANTHER" id="PTHR47957">
    <property type="entry name" value="ATP-DEPENDENT HELICASE HRQ1"/>
    <property type="match status" value="1"/>
</dbReference>
<keyword evidence="5" id="KW-0347">Helicase</keyword>
<dbReference type="PANTHER" id="PTHR47957:SF3">
    <property type="entry name" value="ATP-DEPENDENT HELICASE HRQ1"/>
    <property type="match status" value="1"/>
</dbReference>
<dbReference type="CDD" id="cd17923">
    <property type="entry name" value="DEXHc_Hrq1-like"/>
    <property type="match status" value="1"/>
</dbReference>
<keyword evidence="1" id="KW-0547">Nucleotide-binding</keyword>
<dbReference type="KEGG" id="aram:KAR29_11620"/>
<dbReference type="InterPro" id="IPR018973">
    <property type="entry name" value="MZB"/>
</dbReference>
<dbReference type="GO" id="GO:0006289">
    <property type="term" value="P:nucleotide-excision repair"/>
    <property type="evidence" value="ECO:0007669"/>
    <property type="project" value="TreeGrafter"/>
</dbReference>
<dbReference type="SMART" id="SM00487">
    <property type="entry name" value="DEXDc"/>
    <property type="match status" value="1"/>
</dbReference>
<dbReference type="AlphaFoldDB" id="A0A9Q7AN66"/>
<dbReference type="InterPro" id="IPR001650">
    <property type="entry name" value="Helicase_C-like"/>
</dbReference>
<dbReference type="Gene3D" id="3.40.50.300">
    <property type="entry name" value="P-loop containing nucleotide triphosphate hydrolases"/>
    <property type="match status" value="2"/>
</dbReference>
<dbReference type="EMBL" id="CP072943">
    <property type="protein sequence ID" value="QTX31952.1"/>
    <property type="molecule type" value="Genomic_DNA"/>
</dbReference>
<dbReference type="GO" id="GO:0003676">
    <property type="term" value="F:nucleic acid binding"/>
    <property type="evidence" value="ECO:0007669"/>
    <property type="project" value="InterPro"/>
</dbReference>
<evidence type="ECO:0000256" key="2">
    <source>
        <dbReference type="ARBA" id="ARBA00022840"/>
    </source>
</evidence>
<dbReference type="RefSeq" id="WP_274373153.1">
    <property type="nucleotide sequence ID" value="NZ_CP072943.1"/>
</dbReference>
<dbReference type="SMART" id="SM00490">
    <property type="entry name" value="HELICc"/>
    <property type="match status" value="1"/>
</dbReference>
<proteinExistence type="predicted"/>
<sequence>MLLEGKKSLPQFLHWVTTLPGEVTARRHFAASEPRFGPWPELDGRLRAFFAARGMKGLYSHQSEAASLALAGKDVVVVTPTASGKTLCYTLPVLESIARDGASRALFLFPTKALSQDQLASLYETVTACGLDVSTFTYDGDTPPAARSKVRTAGQVVITNPDMLHTAILPHHTKWVKLFENLRYIVIDELHSYRGIFGSHMANVLRRLMRICAFYGSRPTFICTSATIANPAELAERLLGRPVAVVARSGAPQGEREILLYNPPVVNRQLGIRRSSLLETSRIAGEALADGIGTIVFTRSRINVEILLTYLRQELTRRKMDPSRIAGYRGGYLPNERRAIEEGLRSGRIRGVVSTNALELGVDIGSLDLAVLHGYPGSIASARQQMGRAGRRQGLSAAILVASSFALDQFLAHQPDYFFGGSPERARIGPDNLYILVNHVKCGAFELPFSEGEPFGERAPAEILTYLEQQEVLHRAGGRYHWQADSFPAEAFSLRSATSENYVIIDRTETGRPVVIGEVDRPSAPMLIHPEAIYFHGGRTYQVTELDGEGMRCYVKEVEVDYYTDADLAVRLEVLDEFESGPDWGWGEVLLAARPTVYKKIRLNTHENIGYGHIHLGEEQMHTTACRLCLPEGLFEAWSEDERSTALTGLAHLLRITAPLFLMCDRSDIQVHSLVKDPHFGRPTIYLVDNFPGGVGLAEGAWQSREALLDSAREALLSCPCDGGCPACVGALGREMRAKERTRRLVEGLSRRR</sequence>
<dbReference type="Pfam" id="PF00271">
    <property type="entry name" value="Helicase_C"/>
    <property type="match status" value="1"/>
</dbReference>
<dbReference type="InterPro" id="IPR014001">
    <property type="entry name" value="Helicase_ATP-bd"/>
</dbReference>
<evidence type="ECO:0000259" key="3">
    <source>
        <dbReference type="PROSITE" id="PS51192"/>
    </source>
</evidence>
<gene>
    <name evidence="5" type="ORF">KAR29_11620</name>
</gene>
<protein>
    <submittedName>
        <fullName evidence="5">DEAD/DEAH box helicase</fullName>
    </submittedName>
</protein>
<evidence type="ECO:0000313" key="6">
    <source>
        <dbReference type="Proteomes" id="UP000671879"/>
    </source>
</evidence>
<dbReference type="SUPFAM" id="SSF52540">
    <property type="entry name" value="P-loop containing nucleoside triphosphate hydrolases"/>
    <property type="match status" value="1"/>
</dbReference>
<dbReference type="GO" id="GO:0036297">
    <property type="term" value="P:interstrand cross-link repair"/>
    <property type="evidence" value="ECO:0007669"/>
    <property type="project" value="TreeGrafter"/>
</dbReference>
<dbReference type="Proteomes" id="UP000671879">
    <property type="component" value="Chromosome"/>
</dbReference>
<evidence type="ECO:0000313" key="5">
    <source>
        <dbReference type="EMBL" id="QTX31952.1"/>
    </source>
</evidence>
<reference evidence="6" key="1">
    <citation type="submission" date="2021-04" db="EMBL/GenBank/DDBJ databases">
        <title>A novel Synergistetes isolate from a pyrite-forming mixed culture.</title>
        <authorList>
            <person name="Bunk B."/>
            <person name="Sproer C."/>
            <person name="Spring S."/>
            <person name="Pester M."/>
        </authorList>
    </citation>
    <scope>NUCLEOTIDE SEQUENCE [LARGE SCALE GENOMIC DNA]</scope>
    <source>
        <strain evidence="6">J.5.4.2-T.3.5.2</strain>
    </source>
</reference>
<dbReference type="Pfam" id="PF09369">
    <property type="entry name" value="MZB"/>
    <property type="match status" value="1"/>
</dbReference>
<dbReference type="InterPro" id="IPR027417">
    <property type="entry name" value="P-loop_NTPase"/>
</dbReference>
<dbReference type="InterPro" id="IPR055227">
    <property type="entry name" value="HRQ1_WHD"/>
</dbReference>
<evidence type="ECO:0000256" key="1">
    <source>
        <dbReference type="ARBA" id="ARBA00022741"/>
    </source>
</evidence>
<organism evidence="5 6">
    <name type="scientific">Aminithiophilus ramosus</name>
    <dbReference type="NCBI Taxonomy" id="3029084"/>
    <lineage>
        <taxon>Bacteria</taxon>
        <taxon>Thermotogati</taxon>
        <taxon>Synergistota</taxon>
        <taxon>Synergistia</taxon>
        <taxon>Synergistales</taxon>
        <taxon>Aminithiophilaceae</taxon>
        <taxon>Aminithiophilus</taxon>
    </lineage>
</organism>
<name>A0A9Q7AN66_9BACT</name>
<keyword evidence="2" id="KW-0067">ATP-binding</keyword>
<keyword evidence="6" id="KW-1185">Reference proteome</keyword>
<dbReference type="InterPro" id="IPR011545">
    <property type="entry name" value="DEAD/DEAH_box_helicase_dom"/>
</dbReference>
<dbReference type="PROSITE" id="PS51192">
    <property type="entry name" value="HELICASE_ATP_BIND_1"/>
    <property type="match status" value="1"/>
</dbReference>
<dbReference type="PROSITE" id="PS51194">
    <property type="entry name" value="HELICASE_CTER"/>
    <property type="match status" value="1"/>
</dbReference>
<feature type="domain" description="Helicase C-terminal" evidence="4">
    <location>
        <begin position="284"/>
        <end position="441"/>
    </location>
</feature>
<feature type="domain" description="Helicase ATP-binding" evidence="3">
    <location>
        <begin position="66"/>
        <end position="246"/>
    </location>
</feature>
<evidence type="ECO:0000259" key="4">
    <source>
        <dbReference type="PROSITE" id="PS51194"/>
    </source>
</evidence>
<dbReference type="GO" id="GO:0043138">
    <property type="term" value="F:3'-5' DNA helicase activity"/>
    <property type="evidence" value="ECO:0007669"/>
    <property type="project" value="TreeGrafter"/>
</dbReference>
<dbReference type="Pfam" id="PF00270">
    <property type="entry name" value="DEAD"/>
    <property type="match status" value="1"/>
</dbReference>
<dbReference type="Pfam" id="PF22982">
    <property type="entry name" value="WHD_HRQ1"/>
    <property type="match status" value="1"/>
</dbReference>
<dbReference type="GO" id="GO:0005524">
    <property type="term" value="F:ATP binding"/>
    <property type="evidence" value="ECO:0007669"/>
    <property type="project" value="UniProtKB-KW"/>
</dbReference>
<accession>A0A9Q7AN66</accession>
<keyword evidence="5" id="KW-0378">Hydrolase</keyword>